<keyword evidence="7" id="KW-1185">Reference proteome</keyword>
<evidence type="ECO:0000313" key="6">
    <source>
        <dbReference type="EMBL" id="OBZ90800.1"/>
    </source>
</evidence>
<evidence type="ECO:0000259" key="2">
    <source>
        <dbReference type="Pfam" id="PF10342"/>
    </source>
</evidence>
<dbReference type="AlphaFoldDB" id="A0A1C7NP98"/>
<dbReference type="InterPro" id="IPR018466">
    <property type="entry name" value="Kre9/Knh1-like_N"/>
</dbReference>
<sequence length="920" mass="101334">MTLDMTREFDQLVRDIQSRLCALFLKKTDYLPSNSAANEATDIPWSWIAVNIAETLSAYPTGLTDSALLSILEMKWEKAFVKRLKGFDKDFNTIQAVYDCNSSETFILAVKTKSWSYIAAANCYQIVVGDDSGPRELDIYMHPKFSQWICYPDDPHFFTDRMIRMICPPKANTPINSRHSEVTLSRRYRVALIPPTELLLIMLDKSDKQFVQKEFPDKIKTMHTQVIRLWLKVIHVEMAAQTMTSNAIGKENKLQKTEIFLVDMSSDCTPVVLTLYDHQTQLASIFKRNDYIGLHNPTLVKKPLRDDEIVFEYSSETVIFLMPEKEAQEAGLAKLNLTSMIVSESSHLDSESLKKELIERDEEGFMDCSKHLTRIHVHHLTYCMLNVTLMGKVIGLANNNPFYKNKGQAEQQRMDRYALRIADSTGTIDITLWEDAGRSSRKLRIGQYILLDNLVTSDPHMVNNKQIWYVNGSAVCGTRIFNISTLTCLLSSASFRSITPLWHAKETKVDHFQVEGIIVGWELYQKRNNKEQLILSDEYTQLSSNTLPKVDFLDYSLGDRITTLAHSSCLLPKSSRNELECKFCGSLIGNEVIHIFRPKPSMTDTSNENSSEAWIEWRLDDGTSNCKFYGGEETLLNITAHHFKLMSHQSQIRLLNSAIGMPIICSISGNGTSTYRLSQMSFVEPTQQECRDMIEMIENKTQHFPYIMKFSLLTAAAAVAVAQVSAVTVVTPWSTSTWTAGGHGNITWTITDAEANLKCDIYLLSGDAKNANIVAQITDPATPVACNALKYDIYPLNDFASGQYSIRIGQASTGTWSYSSAFSFTGNGSSKPICNQASASGSASGTVAAAAAAATSGAATSGAAASGSKAVASASGAKSAVSGSASASQAASTQTSGASSNTVSAAALAMGAVAAVALSL</sequence>
<evidence type="ECO:0000259" key="5">
    <source>
        <dbReference type="Pfam" id="PF17246"/>
    </source>
</evidence>
<dbReference type="PANTHER" id="PTHR36033">
    <property type="entry name" value="NUCLEIC ACID-BINDING PROTEINS SUPERFAMILY"/>
    <property type="match status" value="1"/>
</dbReference>
<reference evidence="6 7" key="1">
    <citation type="submission" date="2016-03" db="EMBL/GenBank/DDBJ databases">
        <title>Choanephora cucurbitarum.</title>
        <authorList>
            <person name="Min B."/>
            <person name="Park H."/>
            <person name="Park J.-H."/>
            <person name="Shin H.-D."/>
            <person name="Choi I.-G."/>
        </authorList>
    </citation>
    <scope>NUCLEOTIDE SEQUENCE [LARGE SCALE GENOMIC DNA]</scope>
    <source>
        <strain evidence="6 7">KUS-F28377</strain>
    </source>
</reference>
<evidence type="ECO:0000313" key="7">
    <source>
        <dbReference type="Proteomes" id="UP000093000"/>
    </source>
</evidence>
<evidence type="ECO:0008006" key="8">
    <source>
        <dbReference type="Google" id="ProtNLM"/>
    </source>
</evidence>
<dbReference type="EMBL" id="LUGH01000033">
    <property type="protein sequence ID" value="OBZ90800.1"/>
    <property type="molecule type" value="Genomic_DNA"/>
</dbReference>
<gene>
    <name evidence="6" type="ORF">A0J61_01156</name>
</gene>
<dbReference type="Proteomes" id="UP000093000">
    <property type="component" value="Unassembled WGS sequence"/>
</dbReference>
<dbReference type="PANTHER" id="PTHR36033:SF1">
    <property type="entry name" value="NUCLEIC ACID-BINDING PROTEINS SUPERFAMILY"/>
    <property type="match status" value="1"/>
</dbReference>
<dbReference type="SUPFAM" id="SSF50249">
    <property type="entry name" value="Nucleic acid-binding proteins"/>
    <property type="match status" value="1"/>
</dbReference>
<feature type="domain" description="Cell division control protein 24 OB" evidence="5">
    <location>
        <begin position="9"/>
        <end position="117"/>
    </location>
</feature>
<keyword evidence="1" id="KW-0732">Signal</keyword>
<dbReference type="OrthoDB" id="10265890at2759"/>
<dbReference type="InterPro" id="IPR012340">
    <property type="entry name" value="NA-bd_OB-fold"/>
</dbReference>
<accession>A0A1C7NP98</accession>
<dbReference type="InterPro" id="IPR035201">
    <property type="entry name" value="Cdc24_OB1"/>
</dbReference>
<feature type="domain" description="Cell division control protein 24 OB" evidence="3">
    <location>
        <begin position="380"/>
        <end position="657"/>
    </location>
</feature>
<dbReference type="InterPro" id="IPR035200">
    <property type="entry name" value="Cdc24_OB2"/>
</dbReference>
<dbReference type="InParanoid" id="A0A1C7NP98"/>
<proteinExistence type="predicted"/>
<evidence type="ECO:0000256" key="1">
    <source>
        <dbReference type="ARBA" id="ARBA00022729"/>
    </source>
</evidence>
<organism evidence="6 7">
    <name type="scientific">Choanephora cucurbitarum</name>
    <dbReference type="NCBI Taxonomy" id="101091"/>
    <lineage>
        <taxon>Eukaryota</taxon>
        <taxon>Fungi</taxon>
        <taxon>Fungi incertae sedis</taxon>
        <taxon>Mucoromycota</taxon>
        <taxon>Mucoromycotina</taxon>
        <taxon>Mucoromycetes</taxon>
        <taxon>Mucorales</taxon>
        <taxon>Mucorineae</taxon>
        <taxon>Choanephoraceae</taxon>
        <taxon>Choanephoroideae</taxon>
        <taxon>Choanephora</taxon>
    </lineage>
</organism>
<feature type="domain" description="Cell division control protein 24 OB" evidence="4">
    <location>
        <begin position="129"/>
        <end position="265"/>
    </location>
</feature>
<dbReference type="Pfam" id="PF17246">
    <property type="entry name" value="CDC24_OB1"/>
    <property type="match status" value="1"/>
</dbReference>
<dbReference type="InterPro" id="IPR035203">
    <property type="entry name" value="Cdc24_OB3"/>
</dbReference>
<dbReference type="Pfam" id="PF17244">
    <property type="entry name" value="CDC24_OB3"/>
    <property type="match status" value="1"/>
</dbReference>
<evidence type="ECO:0000259" key="4">
    <source>
        <dbReference type="Pfam" id="PF17245"/>
    </source>
</evidence>
<dbReference type="Gene3D" id="2.40.50.140">
    <property type="entry name" value="Nucleic acid-binding proteins"/>
    <property type="match status" value="1"/>
</dbReference>
<dbReference type="Pfam" id="PF10342">
    <property type="entry name" value="Kre9_KNH"/>
    <property type="match status" value="1"/>
</dbReference>
<evidence type="ECO:0000259" key="3">
    <source>
        <dbReference type="Pfam" id="PF17244"/>
    </source>
</evidence>
<dbReference type="Pfam" id="PF17245">
    <property type="entry name" value="CDC24_OB2"/>
    <property type="match status" value="1"/>
</dbReference>
<name>A0A1C7NP98_9FUNG</name>
<protein>
    <recommendedName>
        <fullName evidence="8">Cell division control protein 24 OB domain-containing protein</fullName>
    </recommendedName>
</protein>
<comment type="caution">
    <text evidence="6">The sequence shown here is derived from an EMBL/GenBank/DDBJ whole genome shotgun (WGS) entry which is preliminary data.</text>
</comment>
<feature type="domain" description="Yeast cell wall synthesis Kre9/Knh1-like N-terminal" evidence="2">
    <location>
        <begin position="731"/>
        <end position="823"/>
    </location>
</feature>